<gene>
    <name evidence="1" type="ORF">FRUB_02416</name>
</gene>
<sequence length="37" mass="4138">MVYRCFYGRVVASRGSELILMLDSLSLPEEFAAKSTP</sequence>
<keyword evidence="2" id="KW-1185">Reference proteome</keyword>
<evidence type="ECO:0000313" key="2">
    <source>
        <dbReference type="Proteomes" id="UP000214646"/>
    </source>
</evidence>
<protein>
    <submittedName>
        <fullName evidence="1">Uncharacterized protein</fullName>
    </submittedName>
</protein>
<organism evidence="1 2">
    <name type="scientific">Fimbriiglobus ruber</name>
    <dbReference type="NCBI Taxonomy" id="1908690"/>
    <lineage>
        <taxon>Bacteria</taxon>
        <taxon>Pseudomonadati</taxon>
        <taxon>Planctomycetota</taxon>
        <taxon>Planctomycetia</taxon>
        <taxon>Gemmatales</taxon>
        <taxon>Gemmataceae</taxon>
        <taxon>Fimbriiglobus</taxon>
    </lineage>
</organism>
<comment type="caution">
    <text evidence="1">The sequence shown here is derived from an EMBL/GenBank/DDBJ whole genome shotgun (WGS) entry which is preliminary data.</text>
</comment>
<dbReference type="EMBL" id="NIDE01000003">
    <property type="protein sequence ID" value="OWK44484.1"/>
    <property type="molecule type" value="Genomic_DNA"/>
</dbReference>
<reference evidence="2" key="1">
    <citation type="submission" date="2017-06" db="EMBL/GenBank/DDBJ databases">
        <title>Genome analysis of Fimbriiglobus ruber SP5, the first member of the order Planctomycetales with confirmed chitinolytic capability.</title>
        <authorList>
            <person name="Ravin N.V."/>
            <person name="Rakitin A.L."/>
            <person name="Ivanova A.A."/>
            <person name="Beletsky A.V."/>
            <person name="Kulichevskaya I.S."/>
            <person name="Mardanov A.V."/>
            <person name="Dedysh S.N."/>
        </authorList>
    </citation>
    <scope>NUCLEOTIDE SEQUENCE [LARGE SCALE GENOMIC DNA]</scope>
    <source>
        <strain evidence="2">SP5</strain>
    </source>
</reference>
<proteinExistence type="predicted"/>
<evidence type="ECO:0000313" key="1">
    <source>
        <dbReference type="EMBL" id="OWK44484.1"/>
    </source>
</evidence>
<name>A0A225DY32_9BACT</name>
<accession>A0A225DY32</accession>
<dbReference type="Proteomes" id="UP000214646">
    <property type="component" value="Unassembled WGS sequence"/>
</dbReference>
<dbReference type="AlphaFoldDB" id="A0A225DY32"/>